<dbReference type="EMBL" id="JAVHJL010000009">
    <property type="protein sequence ID" value="KAK6497357.1"/>
    <property type="molecule type" value="Genomic_DNA"/>
</dbReference>
<sequence>MNSYEMHMCIGASGSSNPRLIDQSVGQITQLMVADGSIVVIGKRPGPGQGLVIRQYKASGGRWDKADTFAHLRSSTAWPEFRKLRKSRAAALKAM</sequence>
<protein>
    <submittedName>
        <fullName evidence="1">Uncharacterized protein</fullName>
    </submittedName>
</protein>
<gene>
    <name evidence="1" type="ORF">TWF481_011768</name>
</gene>
<accession>A0AAV9VW55</accession>
<reference evidence="1 2" key="1">
    <citation type="submission" date="2023-08" db="EMBL/GenBank/DDBJ databases">
        <authorList>
            <person name="Palmer J.M."/>
        </authorList>
    </citation>
    <scope>NUCLEOTIDE SEQUENCE [LARGE SCALE GENOMIC DNA]</scope>
    <source>
        <strain evidence="1 2">TWF481</strain>
    </source>
</reference>
<evidence type="ECO:0000313" key="2">
    <source>
        <dbReference type="Proteomes" id="UP001370758"/>
    </source>
</evidence>
<organism evidence="1 2">
    <name type="scientific">Arthrobotrys musiformis</name>
    <dbReference type="NCBI Taxonomy" id="47236"/>
    <lineage>
        <taxon>Eukaryota</taxon>
        <taxon>Fungi</taxon>
        <taxon>Dikarya</taxon>
        <taxon>Ascomycota</taxon>
        <taxon>Pezizomycotina</taxon>
        <taxon>Orbiliomycetes</taxon>
        <taxon>Orbiliales</taxon>
        <taxon>Orbiliaceae</taxon>
        <taxon>Arthrobotrys</taxon>
    </lineage>
</organism>
<dbReference type="Proteomes" id="UP001370758">
    <property type="component" value="Unassembled WGS sequence"/>
</dbReference>
<keyword evidence="2" id="KW-1185">Reference proteome</keyword>
<comment type="caution">
    <text evidence="1">The sequence shown here is derived from an EMBL/GenBank/DDBJ whole genome shotgun (WGS) entry which is preliminary data.</text>
</comment>
<dbReference type="AlphaFoldDB" id="A0AAV9VW55"/>
<evidence type="ECO:0000313" key="1">
    <source>
        <dbReference type="EMBL" id="KAK6497357.1"/>
    </source>
</evidence>
<name>A0AAV9VW55_9PEZI</name>
<proteinExistence type="predicted"/>